<sequence length="1396" mass="157620">MHSQQQQQLHQQQQHQQQYHQQPLQQHPSQSQLQIQQQEPLVPARLRQAKEKTNVESKADERGRRSRRNSSSEDSQLTIENFGGSQDQLNTLGRYERDRERKLSNTSVGSYPVEPAVAVRSSIADARGTLQLGYDTDSGSEKQDRETEKYSMRRQVSVDNVPTVSSQQPEQQQQQQEHLTTYNSNNNSNKNNSKNNCSNRTKRFRITSKTSIADARGTLQLGYDTDSGSEKQDRETEKYSMRRQVSVDNVPTVSSHNLSNAGSPLPVARHKQHSSDKDYSSNSGMTPDAYNDSRSTSGYDPESTPVRKSSTSSMPASPAAWQLDVGDDDMRSLENASKLSTIRMKLEEKRRRIEQDKRKIEMALLRHQEKEDLESCPDVMKWETMSNESKRTPDMDPVDLDKYQQSIAIMNMNLQDIQQDIHRLATQQSQMQAQHLQAQQLMQAQQIANMLNQQQTYGSQQHLADHHYQQQRPMQQSFGSSPHLPQAYNAPVSAYSSRPPSRDPYQQQLHHQQQQPMPMPQPMQYVNEHGQYMSPPQPAHYMPQQAQQPQSIYSDNGAAYNHSNHSPYGGTPQYRSSVVYDDYGQPTNHFYLHESSPQPQAHQHPQRRTWAHSAAAAAYEQQQQIQPSLVDVNAWQTQQHQKQKQTWMNRPPSSAGAPSPGSFMLHQNGGGGGGGGGGGELQHLFQVQASPQHGQRQVSGSNGVQRQQSLTNLRDNRSPKAPQNMGMPMGMPMQQEDMMAPQSICFIGDEEDVDELERNIIESMQSTHISDFVHQQQQQHQHQQQLQQQQRLQGHSGRGSSSEDYDSGEMISNKLNITSGNLTYRIPSPSRPSIQANSFQDPRAMAAASGGEDQPPEKGFYISFDDEQPKRPKPPLRAKRSPKKESPPGSRDSVDNQATLKRESLSHLHNNNNIGFGNDDVNSKPVTRHSIHGLNNSNSVKSPGNATYNKYTDEPPIQLRQLAVSGAMSPTSNERHHLDDVSNQSPQQTQQPMSPTRLQQSSNNAEAAKNKALVIGADSTNLDPESVDEMERRKEKIMLLSLQRRQQQEEAKARKEIEASQKREKEREKEEERARKKEEQMARRAAILEQHRLKKAIEEAEREGKTLDRPDLHVKLQSHSSTSTTPRLRQQRTTRPRPKTIHVDDASVDISEASSISSRGKKGSSSNLTGYGQLSSNSMKRDYYRGSQDSLTVKESPDDYPSTSSTPIGRRGSYKTSREPAGVERGRTLSRISVAKGSTLNFRGRKSNSLMNLCGPKLYKQPAAKSNRGIILNAVEYCVFPGVVNREAKQKVLEKIARSEAKHFLVLFRDAGCQFRALYSYQPETDQVTKLYGTGPSQVEEVMFDKFFKYNSGGKCFSQVHTKHLTVTIDAFTIHNSLWQGKRVQLPSKKDMALVI</sequence>
<evidence type="ECO:0000313" key="5">
    <source>
        <dbReference type="EMBL" id="AAL39225.1"/>
    </source>
</evidence>
<feature type="compositionally biased region" description="Polar residues" evidence="3">
    <location>
        <begin position="246"/>
        <end position="262"/>
    </location>
</feature>
<reference evidence="5" key="1">
    <citation type="submission" date="2001-12" db="EMBL/GenBank/DDBJ databases">
        <authorList>
            <person name="Stapleton M."/>
            <person name="Brokstein P."/>
            <person name="Hong L."/>
            <person name="Agbayani A."/>
            <person name="Carlson J."/>
            <person name="Champe M."/>
            <person name="Chavez C."/>
            <person name="Dorsett V."/>
            <person name="Farfan D."/>
            <person name="Frise E."/>
            <person name="George R."/>
            <person name="Gonzalez M."/>
            <person name="Guarin H."/>
            <person name="Li P."/>
            <person name="Liao G."/>
            <person name="Miranda A."/>
            <person name="Mungall C.J."/>
            <person name="Nunoo J."/>
            <person name="Pacleb J."/>
            <person name="Paragas V."/>
            <person name="Park S."/>
            <person name="Phouanenavong S."/>
            <person name="Wan K."/>
            <person name="Yu C."/>
            <person name="Lewis S.E."/>
            <person name="Rubin G.M."/>
            <person name="Celniker S."/>
        </authorList>
    </citation>
    <scope>NUCLEOTIDE SEQUENCE</scope>
    <source>
        <strain evidence="5">Berkeley</strain>
    </source>
</reference>
<dbReference type="Pfam" id="PF17095">
    <property type="entry name" value="CAMSAP_CC1"/>
    <property type="match status" value="1"/>
</dbReference>
<dbReference type="GO" id="GO:0031175">
    <property type="term" value="P:neuron projection development"/>
    <property type="evidence" value="ECO:0007669"/>
    <property type="project" value="InterPro"/>
</dbReference>
<feature type="region of interest" description="Disordered" evidence="3">
    <location>
        <begin position="540"/>
        <end position="571"/>
    </location>
</feature>
<feature type="region of interest" description="Disordered" evidence="3">
    <location>
        <begin position="130"/>
        <end position="321"/>
    </location>
</feature>
<dbReference type="FunFam" id="3.10.20.360:FF:000002">
    <property type="entry name" value="Patronin, isoform M"/>
    <property type="match status" value="1"/>
</dbReference>
<dbReference type="GO" id="GO:0005874">
    <property type="term" value="C:microtubule"/>
    <property type="evidence" value="ECO:0007669"/>
    <property type="project" value="UniProtKB-UniRule"/>
</dbReference>
<feature type="compositionally biased region" description="Polar residues" evidence="3">
    <location>
        <begin position="933"/>
        <end position="950"/>
    </location>
</feature>
<evidence type="ECO:0000259" key="4">
    <source>
        <dbReference type="PROSITE" id="PS51508"/>
    </source>
</evidence>
<feature type="compositionally biased region" description="Low complexity" evidence="3">
    <location>
        <begin position="1148"/>
        <end position="1166"/>
    </location>
</feature>
<protein>
    <submittedName>
        <fullName evidence="5">GH09618p</fullName>
    </submittedName>
</protein>
<accession>Q8T0T0</accession>
<dbReference type="InterPro" id="IPR038209">
    <property type="entry name" value="CKK_dom_sf"/>
</dbReference>
<feature type="region of interest" description="Disordered" evidence="3">
    <location>
        <begin position="1"/>
        <end position="91"/>
    </location>
</feature>
<keyword evidence="1" id="KW-0493">Microtubule</keyword>
<dbReference type="GO" id="GO:0005516">
    <property type="term" value="F:calmodulin binding"/>
    <property type="evidence" value="ECO:0007669"/>
    <property type="project" value="InterPro"/>
</dbReference>
<feature type="compositionally biased region" description="Low complexity" evidence="3">
    <location>
        <begin position="1"/>
        <end position="38"/>
    </location>
</feature>
<keyword evidence="2" id="KW-0175">Coiled coil</keyword>
<organism evidence="5">
    <name type="scientific">Drosophila melanogaster</name>
    <name type="common">Fruit fly</name>
    <dbReference type="NCBI Taxonomy" id="7227"/>
    <lineage>
        <taxon>Eukaryota</taxon>
        <taxon>Metazoa</taxon>
        <taxon>Ecdysozoa</taxon>
        <taxon>Arthropoda</taxon>
        <taxon>Hexapoda</taxon>
        <taxon>Insecta</taxon>
        <taxon>Pterygota</taxon>
        <taxon>Neoptera</taxon>
        <taxon>Endopterygota</taxon>
        <taxon>Diptera</taxon>
        <taxon>Brachycera</taxon>
        <taxon>Muscomorpha</taxon>
        <taxon>Ephydroidea</taxon>
        <taxon>Drosophilidae</taxon>
        <taxon>Drosophila</taxon>
        <taxon>Sophophora</taxon>
    </lineage>
</organism>
<dbReference type="EMBL" id="AY069080">
    <property type="protein sequence ID" value="AAL39225.1"/>
    <property type="molecule type" value="mRNA"/>
</dbReference>
<dbReference type="OrthoDB" id="2125658at2759"/>
<feature type="compositionally biased region" description="Basic and acidic residues" evidence="3">
    <location>
        <begin position="1216"/>
        <end position="1225"/>
    </location>
</feature>
<feature type="coiled-coil region" evidence="2">
    <location>
        <begin position="400"/>
        <end position="434"/>
    </location>
</feature>
<name>Q8T0T0_DROME</name>
<dbReference type="InterPro" id="IPR032940">
    <property type="entry name" value="CAMSAP"/>
</dbReference>
<feature type="compositionally biased region" description="Polar residues" evidence="3">
    <location>
        <begin position="831"/>
        <end position="840"/>
    </location>
</feature>
<proteinExistence type="evidence at transcript level"/>
<feature type="region of interest" description="Disordered" evidence="3">
    <location>
        <begin position="457"/>
        <end position="522"/>
    </location>
</feature>
<dbReference type="PROSITE" id="PS51508">
    <property type="entry name" value="CKK"/>
    <property type="match status" value="1"/>
</dbReference>
<feature type="compositionally biased region" description="Low complexity" evidence="3">
    <location>
        <begin position="167"/>
        <end position="199"/>
    </location>
</feature>
<evidence type="ECO:0000313" key="6">
    <source>
        <dbReference type="FlyBase" id="FBgn0263197"/>
    </source>
</evidence>
<feature type="compositionally biased region" description="Polar residues" evidence="3">
    <location>
        <begin position="544"/>
        <end position="554"/>
    </location>
</feature>
<evidence type="ECO:0000256" key="2">
    <source>
        <dbReference type="SAM" id="Coils"/>
    </source>
</evidence>
<feature type="compositionally biased region" description="Low complexity" evidence="3">
    <location>
        <begin position="638"/>
        <end position="662"/>
    </location>
</feature>
<dbReference type="ExpressionAtlas" id="Q8T0T0">
    <property type="expression patterns" value="baseline and differential"/>
</dbReference>
<feature type="compositionally biased region" description="Polar residues" evidence="3">
    <location>
        <begin position="470"/>
        <end position="480"/>
    </location>
</feature>
<dbReference type="PANTHER" id="PTHR21595:SF0">
    <property type="entry name" value="PATRONIN"/>
    <property type="match status" value="1"/>
</dbReference>
<feature type="region of interest" description="Disordered" evidence="3">
    <location>
        <begin position="821"/>
        <end position="952"/>
    </location>
</feature>
<feature type="coiled-coil region" evidence="2">
    <location>
        <begin position="336"/>
        <end position="370"/>
    </location>
</feature>
<dbReference type="InterPro" id="IPR014797">
    <property type="entry name" value="CKK_CAMSAP"/>
</dbReference>
<comment type="similarity">
    <text evidence="1">Belongs to the CAMSAP1 family.</text>
</comment>
<feature type="compositionally biased region" description="Polar residues" evidence="3">
    <location>
        <begin position="685"/>
        <end position="713"/>
    </location>
</feature>
<feature type="compositionally biased region" description="Basic and acidic residues" evidence="3">
    <location>
        <begin position="139"/>
        <end position="151"/>
    </location>
</feature>
<dbReference type="InterPro" id="IPR031372">
    <property type="entry name" value="CAMSAP_CC1"/>
</dbReference>
<feature type="region of interest" description="Disordered" evidence="3">
    <location>
        <begin position="966"/>
        <end position="1007"/>
    </location>
</feature>
<dbReference type="AGR" id="FB:FBgn0263197"/>
<feature type="domain" description="CKK" evidence="4">
    <location>
        <begin position="1255"/>
        <end position="1389"/>
    </location>
</feature>
<feature type="compositionally biased region" description="Polar residues" evidence="3">
    <location>
        <begin position="1167"/>
        <end position="1178"/>
    </location>
</feature>
<feature type="region of interest" description="Disordered" evidence="3">
    <location>
        <begin position="1101"/>
        <end position="1225"/>
    </location>
</feature>
<comment type="domain">
    <text evidence="1">The CKK domain binds microtubules.</text>
</comment>
<dbReference type="Pfam" id="PF08683">
    <property type="entry name" value="CAMSAP_CKK"/>
    <property type="match status" value="1"/>
</dbReference>
<dbReference type="PANTHER" id="PTHR21595">
    <property type="entry name" value="PATRONIN"/>
    <property type="match status" value="1"/>
</dbReference>
<dbReference type="SUPFAM" id="SSF50346">
    <property type="entry name" value="PRC-barrel domain"/>
    <property type="match status" value="1"/>
</dbReference>
<dbReference type="FlyBase" id="FBgn0263197">
    <property type="gene designation" value="Patronin"/>
</dbReference>
<feature type="compositionally biased region" description="Low complexity" evidence="3">
    <location>
        <begin position="984"/>
        <end position="996"/>
    </location>
</feature>
<feature type="region of interest" description="Disordered" evidence="3">
    <location>
        <begin position="771"/>
        <end position="808"/>
    </location>
</feature>
<feature type="compositionally biased region" description="Basic and acidic residues" evidence="3">
    <location>
        <begin position="1101"/>
        <end position="1114"/>
    </location>
</feature>
<feature type="compositionally biased region" description="Polar residues" evidence="3">
    <location>
        <begin position="76"/>
        <end position="91"/>
    </location>
</feature>
<feature type="compositionally biased region" description="Low complexity" evidence="3">
    <location>
        <begin position="722"/>
        <end position="733"/>
    </location>
</feature>
<evidence type="ECO:0000256" key="3">
    <source>
        <dbReference type="SAM" id="MobiDB-lite"/>
    </source>
</evidence>
<dbReference type="VEuPathDB" id="VectorBase:FBgn0263197"/>
<feature type="compositionally biased region" description="Basic residues" evidence="3">
    <location>
        <begin position="871"/>
        <end position="882"/>
    </location>
</feature>
<feature type="region of interest" description="Disordered" evidence="3">
    <location>
        <begin position="638"/>
        <end position="733"/>
    </location>
</feature>
<feature type="compositionally biased region" description="Gly residues" evidence="3">
    <location>
        <begin position="668"/>
        <end position="680"/>
    </location>
</feature>
<dbReference type="Bgee" id="FBgn0263197">
    <property type="expression patterns" value="Expressed in enteroblast (Drosophila) in digestive tract and 266 other cell types or tissues"/>
</dbReference>
<feature type="compositionally biased region" description="Low complexity" evidence="3">
    <location>
        <begin position="774"/>
        <end position="802"/>
    </location>
</feature>
<feature type="compositionally biased region" description="Low complexity" evidence="3">
    <location>
        <begin position="504"/>
        <end position="516"/>
    </location>
</feature>
<evidence type="ECO:0000256" key="1">
    <source>
        <dbReference type="PROSITE-ProRule" id="PRU00841"/>
    </source>
</evidence>
<dbReference type="InterPro" id="IPR011033">
    <property type="entry name" value="PRC_barrel-like_sf"/>
</dbReference>
<feature type="compositionally biased region" description="Basic and acidic residues" evidence="3">
    <location>
        <begin position="48"/>
        <end position="63"/>
    </location>
</feature>
<dbReference type="Gene3D" id="3.10.20.360">
    <property type="entry name" value="CKK domain"/>
    <property type="match status" value="1"/>
</dbReference>
<gene>
    <name evidence="6" type="primary">Patronin</name>
    <name evidence="5" type="synonym">CG18459</name>
    <name evidence="6" type="synonym">l(2)k07433</name>
    <name evidence="6" type="synonym">ssp4</name>
    <name evidence="6" type="ORF">CG33130</name>
</gene>
<feature type="compositionally biased region" description="Low complexity" evidence="3">
    <location>
        <begin position="309"/>
        <end position="320"/>
    </location>
</feature>
<feature type="region of interest" description="Disordered" evidence="3">
    <location>
        <begin position="1050"/>
        <end position="1081"/>
    </location>
</feature>
<dbReference type="SMART" id="SM01051">
    <property type="entry name" value="CAMSAP_CKK"/>
    <property type="match status" value="1"/>
</dbReference>
<feature type="compositionally biased region" description="Basic residues" evidence="3">
    <location>
        <begin position="1129"/>
        <end position="1140"/>
    </location>
</feature>
<dbReference type="GO" id="GO:0030507">
    <property type="term" value="F:spectrin binding"/>
    <property type="evidence" value="ECO:0007669"/>
    <property type="project" value="InterPro"/>
</dbReference>
<feature type="compositionally biased region" description="Polar residues" evidence="3">
    <location>
        <begin position="157"/>
        <end position="166"/>
    </location>
</feature>
<dbReference type="GO" id="GO:0008017">
    <property type="term" value="F:microtubule binding"/>
    <property type="evidence" value="ECO:0007669"/>
    <property type="project" value="InterPro"/>
</dbReference>
<feature type="compositionally biased region" description="Basic and acidic residues" evidence="3">
    <location>
        <begin position="228"/>
        <end position="240"/>
    </location>
</feature>